<proteinExistence type="predicted"/>
<accession>A0ABU2ZHR3</accession>
<sequence length="110" mass="12421">MPKKRFSELPHMNRPQLRRRRFGRIVVICMVIGLSALSLVGPTGVLAWSTAAQTLEQRQDELALLQTERDRIANRVHLLDPDNADPDLVGELLRKNLNVAHPDEVVVPLN</sequence>
<evidence type="ECO:0000313" key="2">
    <source>
        <dbReference type="Proteomes" id="UP001259803"/>
    </source>
</evidence>
<dbReference type="EMBL" id="JAVRHS010000001">
    <property type="protein sequence ID" value="MDT0574952.1"/>
    <property type="molecule type" value="Genomic_DNA"/>
</dbReference>
<reference evidence="1 2" key="1">
    <citation type="submission" date="2023-09" db="EMBL/GenBank/DDBJ databases">
        <authorList>
            <person name="Rey-Velasco X."/>
        </authorList>
    </citation>
    <scope>NUCLEOTIDE SEQUENCE [LARGE SCALE GENOMIC DNA]</scope>
    <source>
        <strain evidence="1 2">F390</strain>
    </source>
</reference>
<evidence type="ECO:0000313" key="1">
    <source>
        <dbReference type="EMBL" id="MDT0574952.1"/>
    </source>
</evidence>
<keyword evidence="2" id="KW-1185">Reference proteome</keyword>
<comment type="caution">
    <text evidence="1">The sequence shown here is derived from an EMBL/GenBank/DDBJ whole genome shotgun (WGS) entry which is preliminary data.</text>
</comment>
<gene>
    <name evidence="1" type="ORF">RM533_01995</name>
</gene>
<name>A0ABU2ZHR3_9SPHN</name>
<dbReference type="RefSeq" id="WP_311339508.1">
    <property type="nucleotide sequence ID" value="NZ_JAVRHS010000001.1"/>
</dbReference>
<organism evidence="1 2">
    <name type="scientific">Croceicoccus esteveae</name>
    <dbReference type="NCBI Taxonomy" id="3075597"/>
    <lineage>
        <taxon>Bacteria</taxon>
        <taxon>Pseudomonadati</taxon>
        <taxon>Pseudomonadota</taxon>
        <taxon>Alphaproteobacteria</taxon>
        <taxon>Sphingomonadales</taxon>
        <taxon>Erythrobacteraceae</taxon>
        <taxon>Croceicoccus</taxon>
    </lineage>
</organism>
<protein>
    <submittedName>
        <fullName evidence="1">Septum formation initiator</fullName>
    </submittedName>
</protein>
<dbReference type="Proteomes" id="UP001259803">
    <property type="component" value="Unassembled WGS sequence"/>
</dbReference>